<feature type="transmembrane region" description="Helical" evidence="1">
    <location>
        <begin position="96"/>
        <end position="113"/>
    </location>
</feature>
<feature type="transmembrane region" description="Helical" evidence="1">
    <location>
        <begin position="34"/>
        <end position="53"/>
    </location>
</feature>
<keyword evidence="1" id="KW-1133">Transmembrane helix</keyword>
<feature type="transmembrane region" description="Helical" evidence="1">
    <location>
        <begin position="62"/>
        <end position="84"/>
    </location>
</feature>
<evidence type="ECO:0000256" key="1">
    <source>
        <dbReference type="SAM" id="Phobius"/>
    </source>
</evidence>
<keyword evidence="1" id="KW-0472">Membrane</keyword>
<dbReference type="RefSeq" id="WP_035945294.1">
    <property type="nucleotide sequence ID" value="NZ_BMEA01000002.1"/>
</dbReference>
<dbReference type="Proteomes" id="UP000628079">
    <property type="component" value="Unassembled WGS sequence"/>
</dbReference>
<gene>
    <name evidence="2" type="ORF">GCM10011314_21120</name>
</gene>
<evidence type="ECO:0000313" key="2">
    <source>
        <dbReference type="EMBL" id="GGB81292.1"/>
    </source>
</evidence>
<organism evidence="2 3">
    <name type="scientific">Knoellia flava</name>
    <dbReference type="NCBI Taxonomy" id="913969"/>
    <lineage>
        <taxon>Bacteria</taxon>
        <taxon>Bacillati</taxon>
        <taxon>Actinomycetota</taxon>
        <taxon>Actinomycetes</taxon>
        <taxon>Micrococcales</taxon>
        <taxon>Intrasporangiaceae</taxon>
        <taxon>Knoellia</taxon>
    </lineage>
</organism>
<evidence type="ECO:0000313" key="3">
    <source>
        <dbReference type="Proteomes" id="UP000628079"/>
    </source>
</evidence>
<keyword evidence="1" id="KW-0812">Transmembrane</keyword>
<protein>
    <submittedName>
        <fullName evidence="2">Uncharacterized protein</fullName>
    </submittedName>
</protein>
<accession>A0A8H9FUV4</accession>
<reference evidence="2" key="2">
    <citation type="submission" date="2020-09" db="EMBL/GenBank/DDBJ databases">
        <authorList>
            <person name="Sun Q."/>
            <person name="Zhou Y."/>
        </authorList>
    </citation>
    <scope>NUCLEOTIDE SEQUENCE</scope>
    <source>
        <strain evidence="2">CGMCC 1.10749</strain>
    </source>
</reference>
<dbReference type="AlphaFoldDB" id="A0A8H9FUV4"/>
<sequence>MRARPAAALLRVAVAVGLLGVVLVDVARTATSSIAVIAGIGCAAVVLAVVGLVRGGGFEARLVAAVVSAVSLVLAVVGMVFGAPGSGAGGVTVRELLVVVLSVATLVLLRLAAPTRSVRDASSGTYAR</sequence>
<proteinExistence type="predicted"/>
<reference evidence="2" key="1">
    <citation type="journal article" date="2014" name="Int. J. Syst. Evol. Microbiol.">
        <title>Complete genome sequence of Corynebacterium casei LMG S-19264T (=DSM 44701T), isolated from a smear-ripened cheese.</title>
        <authorList>
            <consortium name="US DOE Joint Genome Institute (JGI-PGF)"/>
            <person name="Walter F."/>
            <person name="Albersmeier A."/>
            <person name="Kalinowski J."/>
            <person name="Ruckert C."/>
        </authorList>
    </citation>
    <scope>NUCLEOTIDE SEQUENCE</scope>
    <source>
        <strain evidence="2">CGMCC 1.10749</strain>
    </source>
</reference>
<dbReference type="EMBL" id="BMEA01000002">
    <property type="protein sequence ID" value="GGB81292.1"/>
    <property type="molecule type" value="Genomic_DNA"/>
</dbReference>
<name>A0A8H9FUV4_9MICO</name>
<comment type="caution">
    <text evidence="2">The sequence shown here is derived from an EMBL/GenBank/DDBJ whole genome shotgun (WGS) entry which is preliminary data.</text>
</comment>